<dbReference type="SUPFAM" id="SSF56672">
    <property type="entry name" value="DNA/RNA polymerases"/>
    <property type="match status" value="1"/>
</dbReference>
<dbReference type="InterPro" id="IPR000477">
    <property type="entry name" value="RT_dom"/>
</dbReference>
<dbReference type="PANTHER" id="PTHR24559">
    <property type="entry name" value="TRANSPOSON TY3-I GAG-POL POLYPROTEIN"/>
    <property type="match status" value="1"/>
</dbReference>
<dbReference type="Gene3D" id="3.30.70.270">
    <property type="match status" value="1"/>
</dbReference>
<dbReference type="AlphaFoldDB" id="A0A371HDA1"/>
<sequence>MHVGHLLLGCSWKFDRKITHDRYKNRYTFTMNKCTIILTPPKPVEAYADQIRIGRDYKLREEQLSIQQKERKDNEEKNKKISAFVKKKEVKSALLAKDKLLVLMYNEFHSSLSCEEFTYVFQEEVPHGLPPLRDIEHQIDLIPGSPIPNRPTYRTNPKETKEVQKQGFVRESLSPCFVFMILVPKKDGIWRMCIDSQVINKITIKYRYPIPRLDDMFDELYGSCMFSKIDLKSEYNQIRMKEGDEWKTTFKTKYGLYEWLVKPFGLTNALSTMRLLNHVLHSFIGKFVVVYFDDILIYSKTLNEHVVINVIRENKLCGNLKKCSFCLESIMFLGFIVSSKAISVDEENVKAI</sequence>
<dbReference type="OrthoDB" id="1747743at2759"/>
<protein>
    <recommendedName>
        <fullName evidence="1">Reverse transcriptase domain-containing protein</fullName>
    </recommendedName>
</protein>
<accession>A0A371HDA1</accession>
<dbReference type="Gene3D" id="3.10.10.10">
    <property type="entry name" value="HIV Type 1 Reverse Transcriptase, subunit A, domain 1"/>
    <property type="match status" value="1"/>
</dbReference>
<proteinExistence type="predicted"/>
<evidence type="ECO:0000259" key="1">
    <source>
        <dbReference type="Pfam" id="PF00078"/>
    </source>
</evidence>
<name>A0A371HDA1_MUCPR</name>
<feature type="domain" description="Reverse transcriptase" evidence="1">
    <location>
        <begin position="183"/>
        <end position="337"/>
    </location>
</feature>
<dbReference type="PANTHER" id="PTHR24559:SF437">
    <property type="entry name" value="RNA-DIRECTED DNA POLYMERASE HOMOLOG"/>
    <property type="match status" value="1"/>
</dbReference>
<keyword evidence="3" id="KW-1185">Reference proteome</keyword>
<organism evidence="2 3">
    <name type="scientific">Mucuna pruriens</name>
    <name type="common">Velvet bean</name>
    <name type="synonym">Dolichos pruriens</name>
    <dbReference type="NCBI Taxonomy" id="157652"/>
    <lineage>
        <taxon>Eukaryota</taxon>
        <taxon>Viridiplantae</taxon>
        <taxon>Streptophyta</taxon>
        <taxon>Embryophyta</taxon>
        <taxon>Tracheophyta</taxon>
        <taxon>Spermatophyta</taxon>
        <taxon>Magnoliopsida</taxon>
        <taxon>eudicotyledons</taxon>
        <taxon>Gunneridae</taxon>
        <taxon>Pentapetalae</taxon>
        <taxon>rosids</taxon>
        <taxon>fabids</taxon>
        <taxon>Fabales</taxon>
        <taxon>Fabaceae</taxon>
        <taxon>Papilionoideae</taxon>
        <taxon>50 kb inversion clade</taxon>
        <taxon>NPAAA clade</taxon>
        <taxon>indigoferoid/millettioid clade</taxon>
        <taxon>Phaseoleae</taxon>
        <taxon>Mucuna</taxon>
    </lineage>
</organism>
<dbReference type="InterPro" id="IPR043502">
    <property type="entry name" value="DNA/RNA_pol_sf"/>
</dbReference>
<gene>
    <name evidence="2" type="ORF">CR513_16034</name>
</gene>
<dbReference type="InterPro" id="IPR043128">
    <property type="entry name" value="Rev_trsase/Diguanyl_cyclase"/>
</dbReference>
<reference evidence="2" key="1">
    <citation type="submission" date="2018-05" db="EMBL/GenBank/DDBJ databases">
        <title>Draft genome of Mucuna pruriens seed.</title>
        <authorList>
            <person name="Nnadi N.E."/>
            <person name="Vos R."/>
            <person name="Hasami M.H."/>
            <person name="Devisetty U.K."/>
            <person name="Aguiy J.C."/>
        </authorList>
    </citation>
    <scope>NUCLEOTIDE SEQUENCE [LARGE SCALE GENOMIC DNA]</scope>
    <source>
        <strain evidence="2">JCA_2017</strain>
    </source>
</reference>
<dbReference type="Pfam" id="PF00078">
    <property type="entry name" value="RVT_1"/>
    <property type="match status" value="1"/>
</dbReference>
<feature type="non-terminal residue" evidence="2">
    <location>
        <position position="1"/>
    </location>
</feature>
<dbReference type="EMBL" id="QJKJ01002917">
    <property type="protein sequence ID" value="RDY00742.1"/>
    <property type="molecule type" value="Genomic_DNA"/>
</dbReference>
<evidence type="ECO:0000313" key="3">
    <source>
        <dbReference type="Proteomes" id="UP000257109"/>
    </source>
</evidence>
<comment type="caution">
    <text evidence="2">The sequence shown here is derived from an EMBL/GenBank/DDBJ whole genome shotgun (WGS) entry which is preliminary data.</text>
</comment>
<dbReference type="CDD" id="cd01647">
    <property type="entry name" value="RT_LTR"/>
    <property type="match status" value="1"/>
</dbReference>
<dbReference type="Proteomes" id="UP000257109">
    <property type="component" value="Unassembled WGS sequence"/>
</dbReference>
<evidence type="ECO:0000313" key="2">
    <source>
        <dbReference type="EMBL" id="RDY00742.1"/>
    </source>
</evidence>
<dbReference type="InterPro" id="IPR053134">
    <property type="entry name" value="RNA-dir_DNA_polymerase"/>
</dbReference>